<dbReference type="EMBL" id="SRLO01000294">
    <property type="protein sequence ID" value="TNN62380.1"/>
    <property type="molecule type" value="Genomic_DNA"/>
</dbReference>
<dbReference type="AlphaFoldDB" id="A0A4Z2HA38"/>
<dbReference type="Proteomes" id="UP000314294">
    <property type="component" value="Unassembled WGS sequence"/>
</dbReference>
<organism evidence="1 2">
    <name type="scientific">Liparis tanakae</name>
    <name type="common">Tanaka's snailfish</name>
    <dbReference type="NCBI Taxonomy" id="230148"/>
    <lineage>
        <taxon>Eukaryota</taxon>
        <taxon>Metazoa</taxon>
        <taxon>Chordata</taxon>
        <taxon>Craniata</taxon>
        <taxon>Vertebrata</taxon>
        <taxon>Euteleostomi</taxon>
        <taxon>Actinopterygii</taxon>
        <taxon>Neopterygii</taxon>
        <taxon>Teleostei</taxon>
        <taxon>Neoteleostei</taxon>
        <taxon>Acanthomorphata</taxon>
        <taxon>Eupercaria</taxon>
        <taxon>Perciformes</taxon>
        <taxon>Cottioidei</taxon>
        <taxon>Cottales</taxon>
        <taxon>Liparidae</taxon>
        <taxon>Liparis</taxon>
    </lineage>
</organism>
<evidence type="ECO:0000313" key="1">
    <source>
        <dbReference type="EMBL" id="TNN62380.1"/>
    </source>
</evidence>
<protein>
    <submittedName>
        <fullName evidence="1">Uncharacterized protein</fullName>
    </submittedName>
</protein>
<accession>A0A4Z2HA38</accession>
<gene>
    <name evidence="1" type="ORF">EYF80_027391</name>
</gene>
<keyword evidence="2" id="KW-1185">Reference proteome</keyword>
<evidence type="ECO:0000313" key="2">
    <source>
        <dbReference type="Proteomes" id="UP000314294"/>
    </source>
</evidence>
<comment type="caution">
    <text evidence="1">The sequence shown here is derived from an EMBL/GenBank/DDBJ whole genome shotgun (WGS) entry which is preliminary data.</text>
</comment>
<reference evidence="1 2" key="1">
    <citation type="submission" date="2019-03" db="EMBL/GenBank/DDBJ databases">
        <title>First draft genome of Liparis tanakae, snailfish: a comprehensive survey of snailfish specific genes.</title>
        <authorList>
            <person name="Kim W."/>
            <person name="Song I."/>
            <person name="Jeong J.-H."/>
            <person name="Kim D."/>
            <person name="Kim S."/>
            <person name="Ryu S."/>
            <person name="Song J.Y."/>
            <person name="Lee S.K."/>
        </authorList>
    </citation>
    <scope>NUCLEOTIDE SEQUENCE [LARGE SCALE GENOMIC DNA]</scope>
    <source>
        <tissue evidence="1">Muscle</tissue>
    </source>
</reference>
<sequence>MEGFEEPRSWRESFISQRDCGVKFPGSAGPARFKAGHLFPVCNMTPASDWVLLLRSCDPGSHVQPIRANQNAAIRAWRGVGGSVAEGEV</sequence>
<name>A0A4Z2HA38_9TELE</name>
<proteinExistence type="predicted"/>